<dbReference type="RefSeq" id="WP_187732324.1">
    <property type="nucleotide sequence ID" value="NZ_BMFN01000002.1"/>
</dbReference>
<dbReference type="InterPro" id="IPR045951">
    <property type="entry name" value="DUF6371"/>
</dbReference>
<reference evidence="2 3" key="1">
    <citation type="submission" date="2020-08" db="EMBL/GenBank/DDBJ databases">
        <title>Genome sequence of Hymenobacter qilianensis JCM 19763T.</title>
        <authorList>
            <person name="Hyun D.-W."/>
            <person name="Bae J.-W."/>
        </authorList>
    </citation>
    <scope>NUCLEOTIDE SEQUENCE [LARGE SCALE GENOMIC DNA]</scope>
    <source>
        <strain evidence="2 3">JCM 19763</strain>
    </source>
</reference>
<dbReference type="KEGG" id="hqi:H9L05_19530"/>
<evidence type="ECO:0000313" key="3">
    <source>
        <dbReference type="Proteomes" id="UP000516093"/>
    </source>
</evidence>
<proteinExistence type="predicted"/>
<feature type="domain" description="DUF6371" evidence="1">
    <location>
        <begin position="11"/>
        <end position="185"/>
    </location>
</feature>
<dbReference type="EMBL" id="CP060784">
    <property type="protein sequence ID" value="QNP52058.1"/>
    <property type="molecule type" value="Genomic_DNA"/>
</dbReference>
<dbReference type="Pfam" id="PF19898">
    <property type="entry name" value="DUF6371"/>
    <property type="match status" value="1"/>
</dbReference>
<sequence length="253" mass="28125">MQQTLKHYEHNNFARLLQAELGADMAHHLLARFEVGSSTYWSGATVFWLRDELGRARSGQVVLFDEQGKTVKQLAPDGTRKRCTTWVHTAYASRCAKHRLEQPAWLQSYLNPTNDVKKVPCLYGLAQLKTVPASYPVAIVEAPKTAILCAAYFPAFVWLAVGALSYLNVDRLQAVYAHPITLYPDASADGSAFNTWARKAAELRGKGFKINVSDMMESCADNHKQAGSDLADLLLEAGKNRGYPAFWDEQCAN</sequence>
<dbReference type="Proteomes" id="UP000516093">
    <property type="component" value="Chromosome"/>
</dbReference>
<name>A0A7H0GUU2_9BACT</name>
<organism evidence="2 3">
    <name type="scientific">Hymenobacter qilianensis</name>
    <dbReference type="NCBI Taxonomy" id="1385715"/>
    <lineage>
        <taxon>Bacteria</taxon>
        <taxon>Pseudomonadati</taxon>
        <taxon>Bacteroidota</taxon>
        <taxon>Cytophagia</taxon>
        <taxon>Cytophagales</taxon>
        <taxon>Hymenobacteraceae</taxon>
        <taxon>Hymenobacter</taxon>
    </lineage>
</organism>
<protein>
    <recommendedName>
        <fullName evidence="1">DUF6371 domain-containing protein</fullName>
    </recommendedName>
</protein>
<evidence type="ECO:0000259" key="1">
    <source>
        <dbReference type="Pfam" id="PF19898"/>
    </source>
</evidence>
<gene>
    <name evidence="2" type="ORF">H9L05_19530</name>
</gene>
<dbReference type="AlphaFoldDB" id="A0A7H0GUU2"/>
<keyword evidence="3" id="KW-1185">Reference proteome</keyword>
<accession>A0A7H0GUU2</accession>
<evidence type="ECO:0000313" key="2">
    <source>
        <dbReference type="EMBL" id="QNP52058.1"/>
    </source>
</evidence>